<feature type="region of interest" description="Disordered" evidence="1">
    <location>
        <begin position="84"/>
        <end position="121"/>
    </location>
</feature>
<dbReference type="AlphaFoldDB" id="A0A5B0MBP6"/>
<comment type="caution">
    <text evidence="2">The sequence shown here is derived from an EMBL/GenBank/DDBJ whole genome shotgun (WGS) entry which is preliminary data.</text>
</comment>
<protein>
    <recommendedName>
        <fullName evidence="4">Retrotransposon gag domain-containing protein</fullName>
    </recommendedName>
</protein>
<evidence type="ECO:0008006" key="4">
    <source>
        <dbReference type="Google" id="ProtNLM"/>
    </source>
</evidence>
<dbReference type="Proteomes" id="UP000325313">
    <property type="component" value="Unassembled WGS sequence"/>
</dbReference>
<accession>A0A5B0MBP6</accession>
<dbReference type="EMBL" id="VDEP01000473">
    <property type="protein sequence ID" value="KAA1074245.1"/>
    <property type="molecule type" value="Genomic_DNA"/>
</dbReference>
<feature type="compositionally biased region" description="Low complexity" evidence="1">
    <location>
        <begin position="19"/>
        <end position="35"/>
    </location>
</feature>
<proteinExistence type="predicted"/>
<evidence type="ECO:0000313" key="2">
    <source>
        <dbReference type="EMBL" id="KAA1074245.1"/>
    </source>
</evidence>
<evidence type="ECO:0000313" key="3">
    <source>
        <dbReference type="Proteomes" id="UP000325313"/>
    </source>
</evidence>
<feature type="region of interest" description="Disordered" evidence="1">
    <location>
        <begin position="1"/>
        <end position="41"/>
    </location>
</feature>
<reference evidence="2 3" key="1">
    <citation type="submission" date="2019-05" db="EMBL/GenBank/DDBJ databases">
        <title>Emergence of the Ug99 lineage of the wheat stem rust pathogen through somatic hybridization.</title>
        <authorList>
            <person name="Li F."/>
            <person name="Upadhyaya N.M."/>
            <person name="Sperschneider J."/>
            <person name="Matny O."/>
            <person name="Nguyen-Phuc H."/>
            <person name="Mago R."/>
            <person name="Raley C."/>
            <person name="Miller M.E."/>
            <person name="Silverstein K.A.T."/>
            <person name="Henningsen E."/>
            <person name="Hirsch C.D."/>
            <person name="Visser B."/>
            <person name="Pretorius Z.A."/>
            <person name="Steffenson B.J."/>
            <person name="Schwessinger B."/>
            <person name="Dodds P.N."/>
            <person name="Figueroa M."/>
        </authorList>
    </citation>
    <scope>NUCLEOTIDE SEQUENCE [LARGE SCALE GENOMIC DNA]</scope>
    <source>
        <strain evidence="2 3">Ug99</strain>
    </source>
</reference>
<feature type="compositionally biased region" description="Pro residues" evidence="1">
    <location>
        <begin position="100"/>
        <end position="117"/>
    </location>
</feature>
<name>A0A5B0MBP6_PUCGR</name>
<sequence length="307" mass="34619">MPPYGLISTGDQTQDEIDPQQASGSGGPQAQESASRVVRGEELDRVSAEVARMQRSVDRMMTLMENSAIFQPPPPVNVPLQTPLDHTHPAVPPQFHSHPQNPPTNPFQRPGFPPVQPQQPQAVPDFQEQVPRTQPAPVFLEQPFQEDEQPVQPEPQRLKDVFFSGEPGHLLSFLRTIRDFLRNNRAGFSSEKRRVVWILRHFGFHPSDRKKTPSPAENWYSSLVIDNARRQGVIDVYGDLDGQPFILPTLSSVSAFLEGMITVFGDKFMRENAKRALEACKQRNLTIGEYNSQFKSLVYLVEDVEAT</sequence>
<gene>
    <name evidence="2" type="ORF">PGTUg99_031844</name>
</gene>
<evidence type="ECO:0000256" key="1">
    <source>
        <dbReference type="SAM" id="MobiDB-lite"/>
    </source>
</evidence>
<organism evidence="2 3">
    <name type="scientific">Puccinia graminis f. sp. tritici</name>
    <dbReference type="NCBI Taxonomy" id="56615"/>
    <lineage>
        <taxon>Eukaryota</taxon>
        <taxon>Fungi</taxon>
        <taxon>Dikarya</taxon>
        <taxon>Basidiomycota</taxon>
        <taxon>Pucciniomycotina</taxon>
        <taxon>Pucciniomycetes</taxon>
        <taxon>Pucciniales</taxon>
        <taxon>Pucciniaceae</taxon>
        <taxon>Puccinia</taxon>
    </lineage>
</organism>